<feature type="domain" description="NADP-dependent oxidoreductase" evidence="1">
    <location>
        <begin position="16"/>
        <end position="303"/>
    </location>
</feature>
<accession>A0ABU5MV82</accession>
<proteinExistence type="predicted"/>
<dbReference type="GO" id="GO:0016491">
    <property type="term" value="F:oxidoreductase activity"/>
    <property type="evidence" value="ECO:0007669"/>
    <property type="project" value="UniProtKB-KW"/>
</dbReference>
<dbReference type="InterPro" id="IPR053135">
    <property type="entry name" value="AKR2_Oxidoreductase"/>
</dbReference>
<dbReference type="RefSeq" id="WP_322607872.1">
    <property type="nucleotide sequence ID" value="NZ_JARVCO010000007.1"/>
</dbReference>
<keyword evidence="3" id="KW-1185">Reference proteome</keyword>
<dbReference type="SUPFAM" id="SSF51430">
    <property type="entry name" value="NAD(P)-linked oxidoreductase"/>
    <property type="match status" value="1"/>
</dbReference>
<sequence>MKYNQLGKTGIEVSALTIGAWQLGGPLFFDGKPDGHPDPGKENVIRMIHELGDLGINAIDTAEQYSAGESERRVGEALKGRRDQWVISTKFGYRVGEGGMRIDDSSPPTILPSLEGSLKRLGTDYIDVYLYHCAPDVEDLEAGREILEKAQGDGKIRAYGISTGDFQLLETMVKAGNVEVVQFPVSLLDPASEAWKIARENQLGTQLRGVMAQGRLSGKYFQKKPKFASDDNRSNWCADEDYSKFAVLAECLPEGMTMAQAAIKWILDQPGAHTICMGAKNIEDYRSAIAAVEMPALGAEVRSRLEFLAQSL</sequence>
<reference evidence="2 3" key="1">
    <citation type="journal article" date="2024" name="Appl. Environ. Microbiol.">
        <title>Pontiella agarivorans sp. nov., a novel marine anaerobic bacterium capable of degrading macroalgal polysaccharides and fixing nitrogen.</title>
        <authorList>
            <person name="Liu N."/>
            <person name="Kivenson V."/>
            <person name="Peng X."/>
            <person name="Cui Z."/>
            <person name="Lankiewicz T.S."/>
            <person name="Gosselin K.M."/>
            <person name="English C.J."/>
            <person name="Blair E.M."/>
            <person name="O'Malley M.A."/>
            <person name="Valentine D.L."/>
        </authorList>
    </citation>
    <scope>NUCLEOTIDE SEQUENCE [LARGE SCALE GENOMIC DNA]</scope>
    <source>
        <strain evidence="2 3">NLcol2</strain>
    </source>
</reference>
<comment type="caution">
    <text evidence="2">The sequence shown here is derived from an EMBL/GenBank/DDBJ whole genome shotgun (WGS) entry which is preliminary data.</text>
</comment>
<dbReference type="Pfam" id="PF00248">
    <property type="entry name" value="Aldo_ket_red"/>
    <property type="match status" value="1"/>
</dbReference>
<dbReference type="InterPro" id="IPR036812">
    <property type="entry name" value="NAD(P)_OxRdtase_dom_sf"/>
</dbReference>
<dbReference type="Gene3D" id="3.20.20.100">
    <property type="entry name" value="NADP-dependent oxidoreductase domain"/>
    <property type="match status" value="1"/>
</dbReference>
<dbReference type="EMBL" id="JARVCO010000007">
    <property type="protein sequence ID" value="MDZ8118072.1"/>
    <property type="molecule type" value="Genomic_DNA"/>
</dbReference>
<gene>
    <name evidence="2" type="ORF">P9H32_05470</name>
</gene>
<evidence type="ECO:0000259" key="1">
    <source>
        <dbReference type="Pfam" id="PF00248"/>
    </source>
</evidence>
<dbReference type="PANTHER" id="PTHR43312">
    <property type="entry name" value="D-THREO-ALDOSE 1-DEHYDROGENASE"/>
    <property type="match status" value="1"/>
</dbReference>
<dbReference type="CDD" id="cd19086">
    <property type="entry name" value="AKR_AKR11C1"/>
    <property type="match status" value="1"/>
</dbReference>
<dbReference type="Proteomes" id="UP001290861">
    <property type="component" value="Unassembled WGS sequence"/>
</dbReference>
<dbReference type="EC" id="1.1.1.-" evidence="2"/>
<dbReference type="PANTHER" id="PTHR43312:SF1">
    <property type="entry name" value="NADP-DEPENDENT OXIDOREDUCTASE DOMAIN-CONTAINING PROTEIN"/>
    <property type="match status" value="1"/>
</dbReference>
<dbReference type="InterPro" id="IPR023210">
    <property type="entry name" value="NADP_OxRdtase_dom"/>
</dbReference>
<name>A0ABU5MV82_9BACT</name>
<evidence type="ECO:0000313" key="3">
    <source>
        <dbReference type="Proteomes" id="UP001290861"/>
    </source>
</evidence>
<protein>
    <submittedName>
        <fullName evidence="2">Aldo/keto reductase</fullName>
        <ecNumber evidence="2">1.1.1.-</ecNumber>
    </submittedName>
</protein>
<organism evidence="2 3">
    <name type="scientific">Pontiella agarivorans</name>
    <dbReference type="NCBI Taxonomy" id="3038953"/>
    <lineage>
        <taxon>Bacteria</taxon>
        <taxon>Pseudomonadati</taxon>
        <taxon>Kiritimatiellota</taxon>
        <taxon>Kiritimatiellia</taxon>
        <taxon>Kiritimatiellales</taxon>
        <taxon>Pontiellaceae</taxon>
        <taxon>Pontiella</taxon>
    </lineage>
</organism>
<keyword evidence="2" id="KW-0560">Oxidoreductase</keyword>
<evidence type="ECO:0000313" key="2">
    <source>
        <dbReference type="EMBL" id="MDZ8118072.1"/>
    </source>
</evidence>